<protein>
    <recommendedName>
        <fullName evidence="12">Cytochrome P450</fullName>
    </recommendedName>
</protein>
<sequence length="474" mass="53413">MAAATFAALAALLAALFLWFRSSSKRTVSLPPGPKPIPVLGNIRQLTPKELWIPATQWAKEYGPVTYLHVVGQGLVFVNTPEAASDLLEKRGPNYADKPQLVMVCDLCGCKNMVAFTPYGDQSRRQRRLMHRALGPQSIPNYHPLIESETHSFIRRLLVDSSKWIAHTRRYAGGLTLYVMYGYEPAQMNDPHLTLAEECVDLLANKITGGGGLWPVDIIPALKRLPLWAPGSGFLHKAKVWKAKMEEFVDQPYDYLKSTIKAGTAVPSFCSTLLMEEEREREAEKAMDIDATKVDPAKEAERKKAAELLEFDLKWTANSMYSASMDTTITATMHFVLAMMQHPHVVAKAQAEIDRVVGHGRLPTFSDRKDLPYIEAIMSETLRWASPVPLGLPHRVMEDDVYNGMFIPKGTLIFGNNWAMTRDERIYPNAADFIPERFLEEVDEATSKRRDPRNYVFGFGRRCVALLLIVIYRS</sequence>
<evidence type="ECO:0000256" key="2">
    <source>
        <dbReference type="ARBA" id="ARBA00005179"/>
    </source>
</evidence>
<keyword evidence="7" id="KW-0408">Iron</keyword>
<organism evidence="10 11">
    <name type="scientific">Hohenbuehelia grisea</name>
    <dbReference type="NCBI Taxonomy" id="104357"/>
    <lineage>
        <taxon>Eukaryota</taxon>
        <taxon>Fungi</taxon>
        <taxon>Dikarya</taxon>
        <taxon>Basidiomycota</taxon>
        <taxon>Agaricomycotina</taxon>
        <taxon>Agaricomycetes</taxon>
        <taxon>Agaricomycetidae</taxon>
        <taxon>Agaricales</taxon>
        <taxon>Pleurotineae</taxon>
        <taxon>Pleurotaceae</taxon>
        <taxon>Hohenbuehelia</taxon>
    </lineage>
</organism>
<keyword evidence="9" id="KW-0732">Signal</keyword>
<evidence type="ECO:0000256" key="1">
    <source>
        <dbReference type="ARBA" id="ARBA00001971"/>
    </source>
</evidence>
<keyword evidence="5" id="KW-0479">Metal-binding</keyword>
<comment type="cofactor">
    <cofactor evidence="1">
        <name>heme</name>
        <dbReference type="ChEBI" id="CHEBI:30413"/>
    </cofactor>
</comment>
<dbReference type="Proteomes" id="UP001556367">
    <property type="component" value="Unassembled WGS sequence"/>
</dbReference>
<gene>
    <name evidence="10" type="ORF">HGRIS_014512</name>
</gene>
<dbReference type="InterPro" id="IPR001128">
    <property type="entry name" value="Cyt_P450"/>
</dbReference>
<keyword evidence="6" id="KW-0560">Oxidoreductase</keyword>
<dbReference type="EMBL" id="JASNQZ010000003">
    <property type="protein sequence ID" value="KAL0959238.1"/>
    <property type="molecule type" value="Genomic_DNA"/>
</dbReference>
<evidence type="ECO:0000256" key="9">
    <source>
        <dbReference type="SAM" id="SignalP"/>
    </source>
</evidence>
<proteinExistence type="inferred from homology"/>
<keyword evidence="11" id="KW-1185">Reference proteome</keyword>
<dbReference type="InterPro" id="IPR050364">
    <property type="entry name" value="Cytochrome_P450_fung"/>
</dbReference>
<evidence type="ECO:0000256" key="3">
    <source>
        <dbReference type="ARBA" id="ARBA00010617"/>
    </source>
</evidence>
<dbReference type="Pfam" id="PF00067">
    <property type="entry name" value="p450"/>
    <property type="match status" value="1"/>
</dbReference>
<dbReference type="InterPro" id="IPR036396">
    <property type="entry name" value="Cyt_P450_sf"/>
</dbReference>
<evidence type="ECO:0000256" key="4">
    <source>
        <dbReference type="ARBA" id="ARBA00022617"/>
    </source>
</evidence>
<evidence type="ECO:0008006" key="12">
    <source>
        <dbReference type="Google" id="ProtNLM"/>
    </source>
</evidence>
<evidence type="ECO:0000256" key="5">
    <source>
        <dbReference type="ARBA" id="ARBA00022723"/>
    </source>
</evidence>
<dbReference type="PANTHER" id="PTHR46300:SF7">
    <property type="entry name" value="P450, PUTATIVE (EUROFUNG)-RELATED"/>
    <property type="match status" value="1"/>
</dbReference>
<reference evidence="11" key="1">
    <citation type="submission" date="2024-06" db="EMBL/GenBank/DDBJ databases">
        <title>Multi-omics analyses provide insights into the biosynthesis of the anticancer antibiotic pleurotin in Hohenbuehelia grisea.</title>
        <authorList>
            <person name="Weaver J.A."/>
            <person name="Alberti F."/>
        </authorList>
    </citation>
    <scope>NUCLEOTIDE SEQUENCE [LARGE SCALE GENOMIC DNA]</scope>
    <source>
        <strain evidence="11">T-177</strain>
    </source>
</reference>
<comment type="caution">
    <text evidence="10">The sequence shown here is derived from an EMBL/GenBank/DDBJ whole genome shotgun (WGS) entry which is preliminary data.</text>
</comment>
<evidence type="ECO:0000256" key="8">
    <source>
        <dbReference type="ARBA" id="ARBA00023033"/>
    </source>
</evidence>
<keyword evidence="4" id="KW-0349">Heme</keyword>
<keyword evidence="8" id="KW-0503">Monooxygenase</keyword>
<dbReference type="PANTHER" id="PTHR46300">
    <property type="entry name" value="P450, PUTATIVE (EUROFUNG)-RELATED-RELATED"/>
    <property type="match status" value="1"/>
</dbReference>
<comment type="similarity">
    <text evidence="3">Belongs to the cytochrome P450 family.</text>
</comment>
<dbReference type="SUPFAM" id="SSF48264">
    <property type="entry name" value="Cytochrome P450"/>
    <property type="match status" value="1"/>
</dbReference>
<dbReference type="InterPro" id="IPR002401">
    <property type="entry name" value="Cyt_P450_E_grp-I"/>
</dbReference>
<dbReference type="Gene3D" id="1.10.630.10">
    <property type="entry name" value="Cytochrome P450"/>
    <property type="match status" value="1"/>
</dbReference>
<dbReference type="PRINTS" id="PR00463">
    <property type="entry name" value="EP450I"/>
</dbReference>
<feature type="chain" id="PRO_5047325637" description="Cytochrome P450" evidence="9">
    <location>
        <begin position="25"/>
        <end position="474"/>
    </location>
</feature>
<evidence type="ECO:0000313" key="11">
    <source>
        <dbReference type="Proteomes" id="UP001556367"/>
    </source>
</evidence>
<evidence type="ECO:0000256" key="6">
    <source>
        <dbReference type="ARBA" id="ARBA00023002"/>
    </source>
</evidence>
<name>A0ABR3JTS2_9AGAR</name>
<evidence type="ECO:0000313" key="10">
    <source>
        <dbReference type="EMBL" id="KAL0959238.1"/>
    </source>
</evidence>
<evidence type="ECO:0000256" key="7">
    <source>
        <dbReference type="ARBA" id="ARBA00023004"/>
    </source>
</evidence>
<comment type="pathway">
    <text evidence="2">Secondary metabolite biosynthesis.</text>
</comment>
<accession>A0ABR3JTS2</accession>
<feature type="signal peptide" evidence="9">
    <location>
        <begin position="1"/>
        <end position="24"/>
    </location>
</feature>
<dbReference type="CDD" id="cd11065">
    <property type="entry name" value="CYP64-like"/>
    <property type="match status" value="1"/>
</dbReference>